<dbReference type="AlphaFoldDB" id="A0A365U6P2"/>
<feature type="transmembrane region" description="Helical" evidence="1">
    <location>
        <begin position="53"/>
        <end position="73"/>
    </location>
</feature>
<reference evidence="2 3" key="1">
    <citation type="submission" date="2018-07" db="EMBL/GenBank/DDBJ databases">
        <title>Rhodosalinus sp. strain E84T genomic sequence and assembly.</title>
        <authorList>
            <person name="Liu Z.-W."/>
            <person name="Lu D.-C."/>
        </authorList>
    </citation>
    <scope>NUCLEOTIDE SEQUENCE [LARGE SCALE GENOMIC DNA]</scope>
    <source>
        <strain evidence="2 3">E84</strain>
    </source>
</reference>
<dbReference type="Proteomes" id="UP000253370">
    <property type="component" value="Unassembled WGS sequence"/>
</dbReference>
<gene>
    <name evidence="2" type="ORF">DRV85_13890</name>
</gene>
<evidence type="ECO:0000313" key="2">
    <source>
        <dbReference type="EMBL" id="RBI84094.1"/>
    </source>
</evidence>
<dbReference type="EMBL" id="QNTQ01000013">
    <property type="protein sequence ID" value="RBI84094.1"/>
    <property type="molecule type" value="Genomic_DNA"/>
</dbReference>
<feature type="transmembrane region" description="Helical" evidence="1">
    <location>
        <begin position="85"/>
        <end position="104"/>
    </location>
</feature>
<comment type="caution">
    <text evidence="2">The sequence shown here is derived from an EMBL/GenBank/DDBJ whole genome shotgun (WGS) entry which is preliminary data.</text>
</comment>
<organism evidence="2 3">
    <name type="scientific">Rhodosalinus halophilus</name>
    <dbReference type="NCBI Taxonomy" id="2259333"/>
    <lineage>
        <taxon>Bacteria</taxon>
        <taxon>Pseudomonadati</taxon>
        <taxon>Pseudomonadota</taxon>
        <taxon>Alphaproteobacteria</taxon>
        <taxon>Rhodobacterales</taxon>
        <taxon>Paracoccaceae</taxon>
        <taxon>Rhodosalinus</taxon>
    </lineage>
</organism>
<name>A0A365U6P2_9RHOB</name>
<proteinExistence type="predicted"/>
<protein>
    <submittedName>
        <fullName evidence="2">Uncharacterized protein</fullName>
    </submittedName>
</protein>
<feature type="transmembrane region" description="Helical" evidence="1">
    <location>
        <begin position="116"/>
        <end position="134"/>
    </location>
</feature>
<accession>A0A365U6P2</accession>
<sequence length="135" mass="13537">MQITAALFGLAALGLAALAAKYLFGPAPADYHRQILSHDGMDDIAPVRHLFRALYVIIGAAFLSVALGVGALAAGPVLAGSAQAAAIATGMALVAGVPAGVVAWQAERRTGVRTPWRPAAVLTGLVVLGGVLAAM</sequence>
<dbReference type="RefSeq" id="WP_113290073.1">
    <property type="nucleotide sequence ID" value="NZ_QNTQ01000013.1"/>
</dbReference>
<evidence type="ECO:0000256" key="1">
    <source>
        <dbReference type="SAM" id="Phobius"/>
    </source>
</evidence>
<dbReference type="OrthoDB" id="7872737at2"/>
<keyword evidence="1" id="KW-1133">Transmembrane helix</keyword>
<evidence type="ECO:0000313" key="3">
    <source>
        <dbReference type="Proteomes" id="UP000253370"/>
    </source>
</evidence>
<keyword evidence="3" id="KW-1185">Reference proteome</keyword>
<keyword evidence="1" id="KW-0812">Transmembrane</keyword>
<keyword evidence="1" id="KW-0472">Membrane</keyword>